<dbReference type="InterPro" id="IPR002557">
    <property type="entry name" value="Chitin-bd_dom"/>
</dbReference>
<evidence type="ECO:0000256" key="3">
    <source>
        <dbReference type="ARBA" id="ARBA00022737"/>
    </source>
</evidence>
<dbReference type="InterPro" id="IPR036508">
    <property type="entry name" value="Chitin-bd_dom_sf"/>
</dbReference>
<evidence type="ECO:0000313" key="9">
    <source>
        <dbReference type="RefSeq" id="XP_005098003.2"/>
    </source>
</evidence>
<dbReference type="Proteomes" id="UP000694888">
    <property type="component" value="Unplaced"/>
</dbReference>
<dbReference type="PANTHER" id="PTHR23301:SF0">
    <property type="entry name" value="CHITIN-BINDING TYPE-2 DOMAIN-CONTAINING PROTEIN-RELATED"/>
    <property type="match status" value="1"/>
</dbReference>
<reference evidence="9" key="1">
    <citation type="submission" date="2025-08" db="UniProtKB">
        <authorList>
            <consortium name="RefSeq"/>
        </authorList>
    </citation>
    <scope>IDENTIFICATION</scope>
</reference>
<dbReference type="RefSeq" id="XP_005098003.2">
    <property type="nucleotide sequence ID" value="XM_005097946.3"/>
</dbReference>
<keyword evidence="3" id="KW-0677">Repeat</keyword>
<gene>
    <name evidence="9" type="primary">LOC101863667</name>
</gene>
<dbReference type="InterPro" id="IPR051940">
    <property type="entry name" value="Chitin_bind-dev_reg"/>
</dbReference>
<keyword evidence="4" id="KW-1015">Disulfide bond</keyword>
<dbReference type="Pfam" id="PF01607">
    <property type="entry name" value="CBM_14"/>
    <property type="match status" value="1"/>
</dbReference>
<dbReference type="SUPFAM" id="SSF57625">
    <property type="entry name" value="Invertebrate chitin-binding proteins"/>
    <property type="match status" value="2"/>
</dbReference>
<name>A0ABM0JNS2_APLCA</name>
<keyword evidence="8" id="KW-1185">Reference proteome</keyword>
<dbReference type="GeneID" id="101863667"/>
<evidence type="ECO:0000256" key="6">
    <source>
        <dbReference type="SAM" id="SignalP"/>
    </source>
</evidence>
<keyword evidence="1" id="KW-0147">Chitin-binding</keyword>
<dbReference type="SMART" id="SM00494">
    <property type="entry name" value="ChtBD2"/>
    <property type="match status" value="2"/>
</dbReference>
<evidence type="ECO:0000313" key="8">
    <source>
        <dbReference type="Proteomes" id="UP000694888"/>
    </source>
</evidence>
<feature type="chain" id="PRO_5045393730" evidence="6">
    <location>
        <begin position="16"/>
        <end position="444"/>
    </location>
</feature>
<evidence type="ECO:0000256" key="1">
    <source>
        <dbReference type="ARBA" id="ARBA00022669"/>
    </source>
</evidence>
<keyword evidence="2 6" id="KW-0732">Signal</keyword>
<sequence length="444" mass="48503">MKFLILTACVAVATAFTPATKPVCNADNNEGGSLLMSHENYCQLYYSCNGDQQAFEMTCPDGYLFSWDEGLANCIPPDGVTVTCPNWRCLSSDIGNRFPDTCCSKYWECTSGGRYEQRSCSNGQTFNSVSEACDTSPCTSNRYCIDNILPSSETHCHDVAEANSPCTYSTVWAGVTTPNRPCPYGTRFDTTTCSCSQIDPACRNGQLTAELLASNKAINVACQVSRRVDFTQLPLVTFSEKINSQLGHFFLTPGVTVQNNEAVYTNGNSGSYIYDYFFNDNILTAPLAITMTVRFTRAPLPNTEYVLLNNEFSLDPNNPLCDPATISIRARYDNIINGARSWTFQISATGELNNVAQGSATITGDLTDYFRIEYRFSGTLSGTITNRGINANQNVRSSTITSSTNIGGAIKPNKCGFMIGRGLTGRIRNFNIYEGCGNFANIGV</sequence>
<protein>
    <submittedName>
        <fullName evidence="9">Uncharacterized protein LOC101863667</fullName>
    </submittedName>
</protein>
<dbReference type="Gene3D" id="2.170.140.10">
    <property type="entry name" value="Chitin binding domain"/>
    <property type="match status" value="1"/>
</dbReference>
<dbReference type="PANTHER" id="PTHR23301">
    <property type="entry name" value="CHITIN BINDING PERITROPHIN-A"/>
    <property type="match status" value="1"/>
</dbReference>
<proteinExistence type="predicted"/>
<evidence type="ECO:0000259" key="7">
    <source>
        <dbReference type="PROSITE" id="PS50940"/>
    </source>
</evidence>
<keyword evidence="5" id="KW-0325">Glycoprotein</keyword>
<evidence type="ECO:0000256" key="4">
    <source>
        <dbReference type="ARBA" id="ARBA00023157"/>
    </source>
</evidence>
<feature type="signal peptide" evidence="6">
    <location>
        <begin position="1"/>
        <end position="15"/>
    </location>
</feature>
<organism evidence="8 9">
    <name type="scientific">Aplysia californica</name>
    <name type="common">California sea hare</name>
    <dbReference type="NCBI Taxonomy" id="6500"/>
    <lineage>
        <taxon>Eukaryota</taxon>
        <taxon>Metazoa</taxon>
        <taxon>Spiralia</taxon>
        <taxon>Lophotrochozoa</taxon>
        <taxon>Mollusca</taxon>
        <taxon>Gastropoda</taxon>
        <taxon>Heterobranchia</taxon>
        <taxon>Euthyneura</taxon>
        <taxon>Tectipleura</taxon>
        <taxon>Aplysiida</taxon>
        <taxon>Aplysioidea</taxon>
        <taxon>Aplysiidae</taxon>
        <taxon>Aplysia</taxon>
    </lineage>
</organism>
<evidence type="ECO:0000256" key="5">
    <source>
        <dbReference type="ARBA" id="ARBA00023180"/>
    </source>
</evidence>
<accession>A0ABM0JNS2</accession>
<evidence type="ECO:0000256" key="2">
    <source>
        <dbReference type="ARBA" id="ARBA00022729"/>
    </source>
</evidence>
<dbReference type="PROSITE" id="PS50940">
    <property type="entry name" value="CHIT_BIND_II"/>
    <property type="match status" value="1"/>
</dbReference>
<feature type="domain" description="Chitin-binding type-2" evidence="7">
    <location>
        <begin position="21"/>
        <end position="86"/>
    </location>
</feature>